<dbReference type="SUPFAM" id="SSF54285">
    <property type="entry name" value="MoaD/ThiS"/>
    <property type="match status" value="1"/>
</dbReference>
<comment type="caution">
    <text evidence="1">The sequence shown here is derived from an EMBL/GenBank/DDBJ whole genome shotgun (WGS) entry which is preliminary data.</text>
</comment>
<gene>
    <name evidence="1" type="ORF">L0M99_04835</name>
</gene>
<dbReference type="Proteomes" id="UP001200537">
    <property type="component" value="Unassembled WGS sequence"/>
</dbReference>
<dbReference type="AlphaFoldDB" id="A0AAJ1BBF2"/>
<dbReference type="RefSeq" id="WP_024059914.1">
    <property type="nucleotide sequence ID" value="NZ_JAGZVZ010000002.1"/>
</dbReference>
<proteinExistence type="predicted"/>
<accession>A0AAJ1BBF2</accession>
<reference evidence="1" key="1">
    <citation type="submission" date="2022-01" db="EMBL/GenBank/DDBJ databases">
        <title>Collection of gut derived symbiotic bacterial strains cultured from healthy donors.</title>
        <authorList>
            <person name="Lin H."/>
            <person name="Kohout C."/>
            <person name="Waligurski E."/>
            <person name="Pamer E.G."/>
        </authorList>
    </citation>
    <scope>NUCLEOTIDE SEQUENCE</scope>
    <source>
        <strain evidence="1">DFI.7.46</strain>
    </source>
</reference>
<dbReference type="InterPro" id="IPR012675">
    <property type="entry name" value="Beta-grasp_dom_sf"/>
</dbReference>
<sequence length="81" mass="8117">MITVRFFAGAAQAAGVDSARVPATANQTLREIAQAASKNDLASILEVSSFLVDGALADGDTPLGESATNGQLDVLPPFAGG</sequence>
<dbReference type="Gene3D" id="3.10.20.30">
    <property type="match status" value="1"/>
</dbReference>
<name>A0AAJ1BBF2_9ACTO</name>
<evidence type="ECO:0000313" key="1">
    <source>
        <dbReference type="EMBL" id="MCG4617819.1"/>
    </source>
</evidence>
<organism evidence="1 2">
    <name type="scientific">Varibaculum cambriense</name>
    <dbReference type="NCBI Taxonomy" id="184870"/>
    <lineage>
        <taxon>Bacteria</taxon>
        <taxon>Bacillati</taxon>
        <taxon>Actinomycetota</taxon>
        <taxon>Actinomycetes</taxon>
        <taxon>Actinomycetales</taxon>
        <taxon>Actinomycetaceae</taxon>
        <taxon>Varibaculum</taxon>
    </lineage>
</organism>
<dbReference type="InterPro" id="IPR016155">
    <property type="entry name" value="Mopterin_synth/thiamin_S_b"/>
</dbReference>
<evidence type="ECO:0000313" key="2">
    <source>
        <dbReference type="Proteomes" id="UP001200537"/>
    </source>
</evidence>
<protein>
    <submittedName>
        <fullName evidence="1">MoaD/ThiS family protein</fullName>
    </submittedName>
</protein>
<dbReference type="EMBL" id="JAKNHJ010000007">
    <property type="protein sequence ID" value="MCG4617819.1"/>
    <property type="molecule type" value="Genomic_DNA"/>
</dbReference>